<dbReference type="RefSeq" id="WP_157171411.1">
    <property type="nucleotide sequence ID" value="NZ_CAWPHS010000009.1"/>
</dbReference>
<comment type="caution">
    <text evidence="3">The sequence shown here is derived from an EMBL/GenBank/DDBJ whole genome shotgun (WGS) entry which is preliminary data.</text>
</comment>
<evidence type="ECO:0000259" key="2">
    <source>
        <dbReference type="Pfam" id="PF13628"/>
    </source>
</evidence>
<dbReference type="Proteomes" id="UP000523447">
    <property type="component" value="Unassembled WGS sequence"/>
</dbReference>
<gene>
    <name evidence="3" type="ORF">HGA07_17340</name>
</gene>
<keyword evidence="1" id="KW-0732">Signal</keyword>
<accession>A0A7X6LZD1</accession>
<keyword evidence="4" id="KW-1185">Reference proteome</keyword>
<protein>
    <submittedName>
        <fullName evidence="3">DUF4142 domain-containing protein</fullName>
    </submittedName>
</protein>
<proteinExistence type="predicted"/>
<dbReference type="AlphaFoldDB" id="A0A7X6LZD1"/>
<sequence>MRSRHRLALAAAVAAAVASSPTAIGSAQPPPPTAQDSDFLVAAHQGNLTELASGAHAAVLGSCQPVRDIGAMLVADHARLEAMGGAVAVTNGIALPLTPTPDQSRQLTETGMKSGRDYDLAWLRMQEGFHTDTLQAATRELGEGSAPQVTAVAQAATPVVEHHLALIRDAMGVC</sequence>
<feature type="domain" description="DUF4142" evidence="2">
    <location>
        <begin position="35"/>
        <end position="167"/>
    </location>
</feature>
<organism evidence="3 4">
    <name type="scientific">Nocardia veterana</name>
    <dbReference type="NCBI Taxonomy" id="132249"/>
    <lineage>
        <taxon>Bacteria</taxon>
        <taxon>Bacillati</taxon>
        <taxon>Actinomycetota</taxon>
        <taxon>Actinomycetes</taxon>
        <taxon>Mycobacteriales</taxon>
        <taxon>Nocardiaceae</taxon>
        <taxon>Nocardia</taxon>
    </lineage>
</organism>
<name>A0A7X6LZD1_9NOCA</name>
<evidence type="ECO:0000313" key="4">
    <source>
        <dbReference type="Proteomes" id="UP000523447"/>
    </source>
</evidence>
<feature type="chain" id="PRO_5038626300" evidence="1">
    <location>
        <begin position="26"/>
        <end position="174"/>
    </location>
</feature>
<evidence type="ECO:0000313" key="3">
    <source>
        <dbReference type="EMBL" id="NKY87388.1"/>
    </source>
</evidence>
<feature type="signal peptide" evidence="1">
    <location>
        <begin position="1"/>
        <end position="25"/>
    </location>
</feature>
<dbReference type="InterPro" id="IPR025419">
    <property type="entry name" value="DUF4142"/>
</dbReference>
<dbReference type="EMBL" id="JAAXPE010000017">
    <property type="protein sequence ID" value="NKY87388.1"/>
    <property type="molecule type" value="Genomic_DNA"/>
</dbReference>
<dbReference type="Pfam" id="PF13628">
    <property type="entry name" value="DUF4142"/>
    <property type="match status" value="1"/>
</dbReference>
<reference evidence="3 4" key="1">
    <citation type="submission" date="2020-04" db="EMBL/GenBank/DDBJ databases">
        <title>MicrobeNet Type strains.</title>
        <authorList>
            <person name="Nicholson A.C."/>
        </authorList>
    </citation>
    <scope>NUCLEOTIDE SEQUENCE [LARGE SCALE GENOMIC DNA]</scope>
    <source>
        <strain evidence="3 4">DSM 44445</strain>
    </source>
</reference>
<evidence type="ECO:0000256" key="1">
    <source>
        <dbReference type="SAM" id="SignalP"/>
    </source>
</evidence>